<dbReference type="EC" id="3.2.1.51" evidence="5"/>
<dbReference type="EMBL" id="RQTK01000214">
    <property type="protein sequence ID" value="RUS84190.1"/>
    <property type="molecule type" value="Genomic_DNA"/>
</dbReference>
<proteinExistence type="inferred from homology"/>
<evidence type="ECO:0000256" key="6">
    <source>
        <dbReference type="ARBA" id="ARBA00022729"/>
    </source>
</evidence>
<keyword evidence="6 10" id="KW-0732">Signal</keyword>
<comment type="catalytic activity">
    <reaction evidence="2">
        <text>a neolactoside IV(2)-alpha-Fuc-nLc4Cer(d18:0) + H2O = a neolactoside nLc4Cer(d18:0) + L-fucose</text>
        <dbReference type="Rhea" id="RHEA:49308"/>
        <dbReference type="ChEBI" id="CHEBI:2181"/>
        <dbReference type="ChEBI" id="CHEBI:15377"/>
        <dbReference type="ChEBI" id="CHEBI:91119"/>
        <dbReference type="ChEBI" id="CHEBI:91121"/>
    </reaction>
    <physiologicalReaction direction="left-to-right" evidence="2">
        <dbReference type="Rhea" id="RHEA:49309"/>
    </physiologicalReaction>
</comment>
<feature type="signal peptide" evidence="10">
    <location>
        <begin position="1"/>
        <end position="28"/>
    </location>
</feature>
<evidence type="ECO:0000256" key="7">
    <source>
        <dbReference type="ARBA" id="ARBA00022801"/>
    </source>
</evidence>
<dbReference type="InterPro" id="IPR018526">
    <property type="entry name" value="Glyco_hydro_29_CS"/>
</dbReference>
<dbReference type="GO" id="GO:0004560">
    <property type="term" value="F:alpha-L-fucosidase activity"/>
    <property type="evidence" value="ECO:0007669"/>
    <property type="project" value="UniProtKB-EC"/>
</dbReference>
<dbReference type="PANTHER" id="PTHR10030">
    <property type="entry name" value="ALPHA-L-FUCOSIDASE"/>
    <property type="match status" value="1"/>
</dbReference>
<dbReference type="Gene3D" id="2.60.40.1180">
    <property type="entry name" value="Golgi alpha-mannosidase II"/>
    <property type="match status" value="1"/>
</dbReference>
<comment type="catalytic activity">
    <reaction evidence="1">
        <text>a neolactoside IV(2)-alpha-Fuc-nLc4Cer(d18:1(4E)) + H2O = a neolactoside nLc4Cer(d18:1(4E)) + L-fucose</text>
        <dbReference type="Rhea" id="RHEA:48224"/>
        <dbReference type="ChEBI" id="CHEBI:2181"/>
        <dbReference type="ChEBI" id="CHEBI:15377"/>
        <dbReference type="ChEBI" id="CHEBI:17006"/>
        <dbReference type="ChEBI" id="CHEBI:28691"/>
    </reaction>
    <physiologicalReaction direction="left-to-right" evidence="1">
        <dbReference type="Rhea" id="RHEA:48225"/>
    </physiologicalReaction>
</comment>
<sequence length="495" mass="57141">MSRSILRYAGVSVAVFLVVLLVINQGEAKYQPDWDSLDSRPIPSWYDDGKIGIFIHWGVFSVPAYSSEWFWWTWKGQPTLAVVEFMQSNYRPDFTYADFAPMFKAEFYNPDQWAALFKKAGAKYIVLVSKHHEGFTNWPSNYSWNWNAMDVGPKRDLVGDLGQAIRKSTDIKFGLYHSMFEWFHPLFQKDQANGFHTQEFVKAKTMPELYEIVNKYKPDVVWSDGEWMASDEYWNSKEFIAWLYNDSPVKDTVTVNDRWGNNTRCKHGGFWDCTDRFKPGQLLPRKWENCMTIDRYSWGYRANARLSDYYTIEDLLKELIITMSLGGNLLINIGPTAYGEIAPIFQERLTQMGDWLEINGEAIYKTHVWAHQNDSKAKDVWYTAKNVSSSKSTVYALLPSWPTTAKLSLADPVPSDGTVVTLLGYPEPLSWSQTPQGKGIDIVMPVLPINKMPCKWAWALKLEGLKNQKDQPSLKSFSKHYEAIAMRREKGFKSL</sequence>
<feature type="domain" description="Alpha-L-fucosidase C-terminal" evidence="12">
    <location>
        <begin position="372"/>
        <end position="463"/>
    </location>
</feature>
<evidence type="ECO:0000256" key="9">
    <source>
        <dbReference type="ARBA" id="ARBA00023295"/>
    </source>
</evidence>
<keyword evidence="14" id="KW-1185">Reference proteome</keyword>
<protein>
    <recommendedName>
        <fullName evidence="5">alpha-L-fucosidase</fullName>
        <ecNumber evidence="5">3.2.1.51</ecNumber>
    </recommendedName>
</protein>
<dbReference type="Pfam" id="PF16757">
    <property type="entry name" value="Fucosidase_C"/>
    <property type="match status" value="1"/>
</dbReference>
<dbReference type="SUPFAM" id="SSF51445">
    <property type="entry name" value="(Trans)glycosidases"/>
    <property type="match status" value="1"/>
</dbReference>
<evidence type="ECO:0000256" key="8">
    <source>
        <dbReference type="ARBA" id="ARBA00023180"/>
    </source>
</evidence>
<name>A0A3S1HQJ6_ELYCH</name>
<dbReference type="GO" id="GO:0006004">
    <property type="term" value="P:fucose metabolic process"/>
    <property type="evidence" value="ECO:0007669"/>
    <property type="project" value="InterPro"/>
</dbReference>
<feature type="domain" description="Glycoside hydrolase family 29 N-terminal" evidence="11">
    <location>
        <begin position="24"/>
        <end position="361"/>
    </location>
</feature>
<dbReference type="SMART" id="SM00812">
    <property type="entry name" value="Alpha_L_fucos"/>
    <property type="match status" value="1"/>
</dbReference>
<keyword evidence="8" id="KW-0325">Glycoprotein</keyword>
<dbReference type="PROSITE" id="PS00385">
    <property type="entry name" value="ALPHA_L_FUCOSIDASE"/>
    <property type="match status" value="1"/>
</dbReference>
<evidence type="ECO:0000256" key="2">
    <source>
        <dbReference type="ARBA" id="ARBA00000419"/>
    </source>
</evidence>
<accession>A0A3S1HQJ6</accession>
<evidence type="ECO:0000256" key="1">
    <source>
        <dbReference type="ARBA" id="ARBA00000321"/>
    </source>
</evidence>
<dbReference type="GO" id="GO:0005764">
    <property type="term" value="C:lysosome"/>
    <property type="evidence" value="ECO:0007669"/>
    <property type="project" value="TreeGrafter"/>
</dbReference>
<keyword evidence="9" id="KW-0326">Glycosidase</keyword>
<evidence type="ECO:0000259" key="12">
    <source>
        <dbReference type="Pfam" id="PF16757"/>
    </source>
</evidence>
<dbReference type="InterPro" id="IPR017853">
    <property type="entry name" value="GH"/>
</dbReference>
<evidence type="ECO:0000313" key="14">
    <source>
        <dbReference type="Proteomes" id="UP000271974"/>
    </source>
</evidence>
<gene>
    <name evidence="13" type="ORF">EGW08_008030</name>
</gene>
<comment type="function">
    <text evidence="3">Alpha-L-fucosidase is responsible for hydrolyzing the alpha-1,6-linked fucose joined to the reducing-end N-acetylglucosamine of the carbohydrate moieties of glycoproteins.</text>
</comment>
<evidence type="ECO:0000256" key="4">
    <source>
        <dbReference type="ARBA" id="ARBA00007951"/>
    </source>
</evidence>
<evidence type="ECO:0000256" key="3">
    <source>
        <dbReference type="ARBA" id="ARBA00004071"/>
    </source>
</evidence>
<comment type="similarity">
    <text evidence="4">Belongs to the glycosyl hydrolase 29 family.</text>
</comment>
<dbReference type="PRINTS" id="PR00741">
    <property type="entry name" value="GLHYDRLASE29"/>
</dbReference>
<reference evidence="13 14" key="1">
    <citation type="submission" date="2019-01" db="EMBL/GenBank/DDBJ databases">
        <title>A draft genome assembly of the solar-powered sea slug Elysia chlorotica.</title>
        <authorList>
            <person name="Cai H."/>
            <person name="Li Q."/>
            <person name="Fang X."/>
            <person name="Li J."/>
            <person name="Curtis N.E."/>
            <person name="Altenburger A."/>
            <person name="Shibata T."/>
            <person name="Feng M."/>
            <person name="Maeda T."/>
            <person name="Schwartz J.A."/>
            <person name="Shigenobu S."/>
            <person name="Lundholm N."/>
            <person name="Nishiyama T."/>
            <person name="Yang H."/>
            <person name="Hasebe M."/>
            <person name="Li S."/>
            <person name="Pierce S.K."/>
            <person name="Wang J."/>
        </authorList>
    </citation>
    <scope>NUCLEOTIDE SEQUENCE [LARGE SCALE GENOMIC DNA]</scope>
    <source>
        <strain evidence="13">EC2010</strain>
        <tissue evidence="13">Whole organism of an adult</tissue>
    </source>
</reference>
<dbReference type="Gene3D" id="3.20.20.80">
    <property type="entry name" value="Glycosidases"/>
    <property type="match status" value="1"/>
</dbReference>
<organism evidence="13 14">
    <name type="scientific">Elysia chlorotica</name>
    <name type="common">Eastern emerald elysia</name>
    <name type="synonym">Sea slug</name>
    <dbReference type="NCBI Taxonomy" id="188477"/>
    <lineage>
        <taxon>Eukaryota</taxon>
        <taxon>Metazoa</taxon>
        <taxon>Spiralia</taxon>
        <taxon>Lophotrochozoa</taxon>
        <taxon>Mollusca</taxon>
        <taxon>Gastropoda</taxon>
        <taxon>Heterobranchia</taxon>
        <taxon>Euthyneura</taxon>
        <taxon>Panpulmonata</taxon>
        <taxon>Sacoglossa</taxon>
        <taxon>Placobranchoidea</taxon>
        <taxon>Plakobranchidae</taxon>
        <taxon>Elysia</taxon>
    </lineage>
</organism>
<dbReference type="OrthoDB" id="6039950at2759"/>
<evidence type="ECO:0000256" key="5">
    <source>
        <dbReference type="ARBA" id="ARBA00012662"/>
    </source>
</evidence>
<dbReference type="STRING" id="188477.A0A3S1HQJ6"/>
<feature type="chain" id="PRO_5018699434" description="alpha-L-fucosidase" evidence="10">
    <location>
        <begin position="29"/>
        <end position="495"/>
    </location>
</feature>
<keyword evidence="7" id="KW-0378">Hydrolase</keyword>
<dbReference type="FunFam" id="3.20.20.80:FF:000027">
    <property type="entry name" value="Alpha-L-fucosidase"/>
    <property type="match status" value="1"/>
</dbReference>
<evidence type="ECO:0000256" key="10">
    <source>
        <dbReference type="SAM" id="SignalP"/>
    </source>
</evidence>
<dbReference type="Proteomes" id="UP000271974">
    <property type="component" value="Unassembled WGS sequence"/>
</dbReference>
<dbReference type="GO" id="GO:0016139">
    <property type="term" value="P:glycoside catabolic process"/>
    <property type="evidence" value="ECO:0007669"/>
    <property type="project" value="TreeGrafter"/>
</dbReference>
<dbReference type="InterPro" id="IPR016286">
    <property type="entry name" value="FUC_metazoa-typ"/>
</dbReference>
<dbReference type="InterPro" id="IPR057739">
    <property type="entry name" value="Glyco_hydro_29_N"/>
</dbReference>
<dbReference type="PANTHER" id="PTHR10030:SF37">
    <property type="entry name" value="ALPHA-L-FUCOSIDASE-RELATED"/>
    <property type="match status" value="1"/>
</dbReference>
<evidence type="ECO:0000313" key="13">
    <source>
        <dbReference type="EMBL" id="RUS84190.1"/>
    </source>
</evidence>
<dbReference type="InterPro" id="IPR000933">
    <property type="entry name" value="Glyco_hydro_29"/>
</dbReference>
<dbReference type="Pfam" id="PF01120">
    <property type="entry name" value="Alpha_L_fucos"/>
    <property type="match status" value="1"/>
</dbReference>
<dbReference type="InterPro" id="IPR031919">
    <property type="entry name" value="Fucosidase_C"/>
</dbReference>
<dbReference type="AlphaFoldDB" id="A0A3S1HQJ6"/>
<comment type="caution">
    <text evidence="13">The sequence shown here is derived from an EMBL/GenBank/DDBJ whole genome shotgun (WGS) entry which is preliminary data.</text>
</comment>
<dbReference type="InterPro" id="IPR013780">
    <property type="entry name" value="Glyco_hydro_b"/>
</dbReference>
<evidence type="ECO:0000259" key="11">
    <source>
        <dbReference type="Pfam" id="PF01120"/>
    </source>
</evidence>